<accession>A0ACC7MKM8</accession>
<feature type="non-terminal residue" evidence="1">
    <location>
        <position position="139"/>
    </location>
</feature>
<comment type="caution">
    <text evidence="1">The sequence shown here is derived from an EMBL/GenBank/DDBJ whole genome shotgun (WGS) entry which is preliminary data.</text>
</comment>
<sequence>MRNKDQTFTQDSFSRGVEAELLRLPRAAELLRCTVEELLNLGANGTVGVIAPILAGGRYTWPRADASLAFPEVDHPFTKEFGVGDRVWLTKYDLACIEAQGWATPNTFYAPHIAREPLNNSLSRAKVDQIAGWVSQHVE</sequence>
<evidence type="ECO:0000313" key="2">
    <source>
        <dbReference type="Proteomes" id="UP001168096"/>
    </source>
</evidence>
<protein>
    <submittedName>
        <fullName evidence="1">Uncharacterized protein</fullName>
    </submittedName>
</protein>
<keyword evidence="2" id="KW-1185">Reference proteome</keyword>
<gene>
    <name evidence="1" type="ORF">QPK29_030470</name>
</gene>
<name>A0ACC7MKM8_9BURK</name>
<dbReference type="Proteomes" id="UP001168096">
    <property type="component" value="Unassembled WGS sequence"/>
</dbReference>
<dbReference type="EMBL" id="JASNRB020000033">
    <property type="protein sequence ID" value="MFJ1472065.1"/>
    <property type="molecule type" value="Genomic_DNA"/>
</dbReference>
<evidence type="ECO:0000313" key="1">
    <source>
        <dbReference type="EMBL" id="MFJ1472065.1"/>
    </source>
</evidence>
<proteinExistence type="predicted"/>
<reference evidence="1" key="1">
    <citation type="submission" date="2024-11" db="EMBL/GenBank/DDBJ databases">
        <title>Description of Massilia orientalis sp. nov., isolated from rhizosphere soil of Ageratina adenophora.</title>
        <authorList>
            <person name="Wang Y."/>
        </authorList>
    </citation>
    <scope>NUCLEOTIDE SEQUENCE</scope>
    <source>
        <strain evidence="1">YIM B02787</strain>
    </source>
</reference>
<organism evidence="1 2">
    <name type="scientific">Massilia orientalis</name>
    <dbReference type="NCBI Taxonomy" id="3050128"/>
    <lineage>
        <taxon>Bacteria</taxon>
        <taxon>Pseudomonadati</taxon>
        <taxon>Pseudomonadota</taxon>
        <taxon>Betaproteobacteria</taxon>
        <taxon>Burkholderiales</taxon>
        <taxon>Oxalobacteraceae</taxon>
        <taxon>Telluria group</taxon>
        <taxon>Massilia</taxon>
    </lineage>
</organism>